<protein>
    <submittedName>
        <fullName evidence="2">TESP1 protein</fullName>
    </submittedName>
</protein>
<name>A0A7K6SQV0_CALNI</name>
<gene>
    <name evidence="2" type="primary">Tespa1</name>
    <name evidence="2" type="ORF">CALNIC_R15583</name>
</gene>
<accession>A0A7K6SQV0</accession>
<keyword evidence="3" id="KW-1185">Reference proteome</keyword>
<dbReference type="SMART" id="SM01257">
    <property type="entry name" value="KRAP_IP3R_bind"/>
    <property type="match status" value="1"/>
</dbReference>
<evidence type="ECO:0000259" key="1">
    <source>
        <dbReference type="SMART" id="SM01257"/>
    </source>
</evidence>
<feature type="non-terminal residue" evidence="2">
    <location>
        <position position="151"/>
    </location>
</feature>
<dbReference type="GO" id="GO:0005102">
    <property type="term" value="F:signaling receptor binding"/>
    <property type="evidence" value="ECO:0007669"/>
    <property type="project" value="InterPro"/>
</dbReference>
<dbReference type="InterPro" id="IPR029325">
    <property type="entry name" value="ITPR-bd"/>
</dbReference>
<dbReference type="InterPro" id="IPR043444">
    <property type="entry name" value="TESPA1-like"/>
</dbReference>
<organism evidence="2 3">
    <name type="scientific">Caloenas nicobarica</name>
    <name type="common">Nicobar pigeon</name>
    <dbReference type="NCBI Taxonomy" id="187106"/>
    <lineage>
        <taxon>Eukaryota</taxon>
        <taxon>Metazoa</taxon>
        <taxon>Chordata</taxon>
        <taxon>Craniata</taxon>
        <taxon>Vertebrata</taxon>
        <taxon>Euteleostomi</taxon>
        <taxon>Archelosauria</taxon>
        <taxon>Archosauria</taxon>
        <taxon>Dinosauria</taxon>
        <taxon>Saurischia</taxon>
        <taxon>Theropoda</taxon>
        <taxon>Coelurosauria</taxon>
        <taxon>Aves</taxon>
        <taxon>Neognathae</taxon>
        <taxon>Neoaves</taxon>
        <taxon>Columbimorphae</taxon>
        <taxon>Columbiformes</taxon>
        <taxon>Columbidae</taxon>
        <taxon>Caloenas</taxon>
    </lineage>
</organism>
<evidence type="ECO:0000313" key="3">
    <source>
        <dbReference type="Proteomes" id="UP000546235"/>
    </source>
</evidence>
<comment type="caution">
    <text evidence="2">The sequence shown here is derived from an EMBL/GenBank/DDBJ whole genome shotgun (WGS) entry which is preliminary data.</text>
</comment>
<dbReference type="Pfam" id="PF14722">
    <property type="entry name" value="KRAP_IP3R_bind"/>
    <property type="match status" value="1"/>
</dbReference>
<sequence length="151" mass="16316">AAVLAWRQEDAEEILASLGFARSEPGAVARVPPRFLAAPSRARGIDLGLFLRAQAQRVETEEPGLALAGRFQQAQALAVTADTFFCLYSYVSRTPVRCICPPRPAWPCPRVPDTRVSPPAQPATLSPVERLKKVVSTMSLYVSPQNGDSLG</sequence>
<feature type="domain" description="ITPR-interacting" evidence="1">
    <location>
        <begin position="1"/>
        <end position="139"/>
    </location>
</feature>
<proteinExistence type="predicted"/>
<reference evidence="2 3" key="1">
    <citation type="submission" date="2019-09" db="EMBL/GenBank/DDBJ databases">
        <title>Bird 10,000 Genomes (B10K) Project - Family phase.</title>
        <authorList>
            <person name="Zhang G."/>
        </authorList>
    </citation>
    <scope>NUCLEOTIDE SEQUENCE [LARGE SCALE GENOMIC DNA]</scope>
    <source>
        <strain evidence="2">OUT-0007</strain>
        <tissue evidence="2">Blood</tissue>
    </source>
</reference>
<dbReference type="Proteomes" id="UP000546235">
    <property type="component" value="Unassembled WGS sequence"/>
</dbReference>
<evidence type="ECO:0000313" key="2">
    <source>
        <dbReference type="EMBL" id="NWX00269.1"/>
    </source>
</evidence>
<dbReference type="PANTHER" id="PTHR17469">
    <property type="entry name" value="SPERM SPECIFIC ANTIGEN 2-RELATED"/>
    <property type="match status" value="1"/>
</dbReference>
<feature type="non-terminal residue" evidence="2">
    <location>
        <position position="1"/>
    </location>
</feature>
<dbReference type="AlphaFoldDB" id="A0A7K6SQV0"/>
<dbReference type="EMBL" id="VZSB01001020">
    <property type="protein sequence ID" value="NWX00269.1"/>
    <property type="molecule type" value="Genomic_DNA"/>
</dbReference>
<dbReference type="PANTHER" id="PTHR17469:SF1">
    <property type="entry name" value="PROTEIN TESPA1"/>
    <property type="match status" value="1"/>
</dbReference>